<proteinExistence type="predicted"/>
<dbReference type="PANTHER" id="PTHR47027:SF20">
    <property type="entry name" value="REVERSE TRANSCRIPTASE-LIKE PROTEIN WITH RNA-DIRECTED DNA POLYMERASE DOMAIN"/>
    <property type="match status" value="1"/>
</dbReference>
<sequence>MEETLGYQQAEFRKNKSTIDQMHVLRRITEKFCEYNKEIHCLFIDVKKAYDSIQRSSLWIQMEKVGIPEKVGVNGKLSAYFEVKTRYPLLFNLDLEKSIKRVAEMETDLQIGRKVNILAYTDDTVLVKEINEVGLEIDIEEINLPISRCHNVGPRAIDMDGEASEKYKILNTLEHC</sequence>
<reference evidence="2 3" key="1">
    <citation type="submission" date="2023-02" db="EMBL/GenBank/DDBJ databases">
        <title>LHISI_Scaffold_Assembly.</title>
        <authorList>
            <person name="Stuart O.P."/>
            <person name="Cleave R."/>
            <person name="Magrath M.J.L."/>
            <person name="Mikheyev A.S."/>
        </authorList>
    </citation>
    <scope>NUCLEOTIDE SEQUENCE [LARGE SCALE GENOMIC DNA]</scope>
    <source>
        <strain evidence="2">Daus_M_001</strain>
        <tissue evidence="2">Leg muscle</tissue>
    </source>
</reference>
<accession>A0ABQ9H4Z2</accession>
<organism evidence="2 3">
    <name type="scientific">Dryococelus australis</name>
    <dbReference type="NCBI Taxonomy" id="614101"/>
    <lineage>
        <taxon>Eukaryota</taxon>
        <taxon>Metazoa</taxon>
        <taxon>Ecdysozoa</taxon>
        <taxon>Arthropoda</taxon>
        <taxon>Hexapoda</taxon>
        <taxon>Insecta</taxon>
        <taxon>Pterygota</taxon>
        <taxon>Neoptera</taxon>
        <taxon>Polyneoptera</taxon>
        <taxon>Phasmatodea</taxon>
        <taxon>Verophasmatodea</taxon>
        <taxon>Anareolatae</taxon>
        <taxon>Phasmatidae</taxon>
        <taxon>Eurycanthinae</taxon>
        <taxon>Dryococelus</taxon>
    </lineage>
</organism>
<keyword evidence="3" id="KW-1185">Reference proteome</keyword>
<evidence type="ECO:0000259" key="1">
    <source>
        <dbReference type="Pfam" id="PF00078"/>
    </source>
</evidence>
<dbReference type="EMBL" id="JARBHB010000007">
    <property type="protein sequence ID" value="KAJ8879364.1"/>
    <property type="molecule type" value="Genomic_DNA"/>
</dbReference>
<dbReference type="Pfam" id="PF00078">
    <property type="entry name" value="RVT_1"/>
    <property type="match status" value="1"/>
</dbReference>
<dbReference type="PANTHER" id="PTHR47027">
    <property type="entry name" value="REVERSE TRANSCRIPTASE DOMAIN-CONTAINING PROTEIN"/>
    <property type="match status" value="1"/>
</dbReference>
<dbReference type="Proteomes" id="UP001159363">
    <property type="component" value="Chromosome 6"/>
</dbReference>
<evidence type="ECO:0000313" key="3">
    <source>
        <dbReference type="Proteomes" id="UP001159363"/>
    </source>
</evidence>
<dbReference type="InterPro" id="IPR000477">
    <property type="entry name" value="RT_dom"/>
</dbReference>
<comment type="caution">
    <text evidence="2">The sequence shown here is derived from an EMBL/GenBank/DDBJ whole genome shotgun (WGS) entry which is preliminary data.</text>
</comment>
<evidence type="ECO:0000313" key="2">
    <source>
        <dbReference type="EMBL" id="KAJ8879364.1"/>
    </source>
</evidence>
<name>A0ABQ9H4Z2_9NEOP</name>
<feature type="domain" description="Reverse transcriptase" evidence="1">
    <location>
        <begin position="4"/>
        <end position="133"/>
    </location>
</feature>
<protein>
    <recommendedName>
        <fullName evidence="1">Reverse transcriptase domain-containing protein</fullName>
    </recommendedName>
</protein>
<gene>
    <name evidence="2" type="ORF">PR048_019972</name>
</gene>